<evidence type="ECO:0000259" key="1">
    <source>
        <dbReference type="Pfam" id="PF09423"/>
    </source>
</evidence>
<dbReference type="Gene3D" id="2.60.40.380">
    <property type="entry name" value="Purple acid phosphatase-like, N-terminal"/>
    <property type="match status" value="1"/>
</dbReference>
<dbReference type="Proteomes" id="UP000011991">
    <property type="component" value="Unassembled WGS sequence"/>
</dbReference>
<feature type="domain" description="Phospholipase D N-terminal" evidence="2">
    <location>
        <begin position="84"/>
        <end position="179"/>
    </location>
</feature>
<protein>
    <submittedName>
        <fullName evidence="3">Phosphodiesterase/alkaline phosphatase D</fullName>
    </submittedName>
</protein>
<dbReference type="PANTHER" id="PTHR43606:SF2">
    <property type="entry name" value="ALKALINE PHOSPHATASE FAMILY PROTEIN (AFU_ORTHOLOGUE AFUA_5G03860)"/>
    <property type="match status" value="1"/>
</dbReference>
<proteinExistence type="predicted"/>
<keyword evidence="4" id="KW-1185">Reference proteome</keyword>
<accession>M5RYE0</accession>
<dbReference type="PANTHER" id="PTHR43606">
    <property type="entry name" value="PHOSPHATASE, PUTATIVE (AFU_ORTHOLOGUE AFUA_6G08710)-RELATED"/>
    <property type="match status" value="1"/>
</dbReference>
<dbReference type="InterPro" id="IPR029052">
    <property type="entry name" value="Metallo-depent_PP-like"/>
</dbReference>
<evidence type="ECO:0000313" key="4">
    <source>
        <dbReference type="Proteomes" id="UP000011991"/>
    </source>
</evidence>
<dbReference type="AlphaFoldDB" id="M5RYE0"/>
<dbReference type="CDD" id="cd07389">
    <property type="entry name" value="MPP_PhoD"/>
    <property type="match status" value="1"/>
</dbReference>
<dbReference type="InterPro" id="IPR038607">
    <property type="entry name" value="PhoD-like_sf"/>
</dbReference>
<dbReference type="InterPro" id="IPR032093">
    <property type="entry name" value="PhoD_N"/>
</dbReference>
<dbReference type="EMBL" id="ANOG01000593">
    <property type="protein sequence ID" value="EMI18949.1"/>
    <property type="molecule type" value="Genomic_DNA"/>
</dbReference>
<organism evidence="3 4">
    <name type="scientific">Rhodopirellula maiorica SM1</name>
    <dbReference type="NCBI Taxonomy" id="1265738"/>
    <lineage>
        <taxon>Bacteria</taxon>
        <taxon>Pseudomonadati</taxon>
        <taxon>Planctomycetota</taxon>
        <taxon>Planctomycetia</taxon>
        <taxon>Pirellulales</taxon>
        <taxon>Pirellulaceae</taxon>
        <taxon>Novipirellula</taxon>
    </lineage>
</organism>
<dbReference type="Pfam" id="PF16655">
    <property type="entry name" value="PhoD_N"/>
    <property type="match status" value="1"/>
</dbReference>
<evidence type="ECO:0000259" key="2">
    <source>
        <dbReference type="Pfam" id="PF16655"/>
    </source>
</evidence>
<feature type="domain" description="PhoD-like phosphatase metallophosphatase" evidence="1">
    <location>
        <begin position="192"/>
        <end position="525"/>
    </location>
</feature>
<sequence length="556" mass="63294">MGIPPTSFVVSTFYPTSPPLCPTIDQQGPLPMTSPAQSKRRWYGIERRDFLRYMATVSAIPTLALRAQAEVTEKPHFSDNPFTLGVASGDPAPDGVVIWTRLAVKPLEQGGMQNKSVRTQWEVATDESFANVVRRGDAVATPDLGHSVHVEVDGLKPHHWYFYRFHAGNETSPTGRTRTAPAFDATPDRIRFAFTSCQHYETGYFNGYPHMQREDLDLVIHLGDYIYEYAGADKRPRKHIGGEIETLDDYRTRYSQYRLDETLQETHRLFPWLVTWDDHEFDNNYANLVSEQDGVSPEAFLARRAAAYQAYYEFMPLRRSSFPQGPNMKLYRGCQYGRLANFHVLDTRQYRTDQPNGDHQKPMTGKVFDQKATMLGDQQEKWLMQRLQDSSSTWNVLAQQVMMAPLNRGEGDDHRYSMDQWPGYEVNRRRLLNFFHEKSISNPVVLTGDIHVNWVNDLQLDFQDPKSPVVGTELVGTAMTSGGNGGNVISEYERAAAQNDFVRWYNSNRGYVSCDITPESWTSHFRTTPFVDKPGSPIETKASFVIENGKAGAARV</sequence>
<dbReference type="Pfam" id="PF09423">
    <property type="entry name" value="PhoD"/>
    <property type="match status" value="1"/>
</dbReference>
<reference evidence="3 4" key="1">
    <citation type="journal article" date="2013" name="Mar. Genomics">
        <title>Expression of sulfatases in Rhodopirellula baltica and the diversity of sulfatases in the genus Rhodopirellula.</title>
        <authorList>
            <person name="Wegner C.E."/>
            <person name="Richter-Heitmann T."/>
            <person name="Klindworth A."/>
            <person name="Klockow C."/>
            <person name="Richter M."/>
            <person name="Achstetter T."/>
            <person name="Glockner F.O."/>
            <person name="Harder J."/>
        </authorList>
    </citation>
    <scope>NUCLEOTIDE SEQUENCE [LARGE SCALE GENOMIC DNA]</scope>
    <source>
        <strain evidence="3 4">SM1</strain>
    </source>
</reference>
<dbReference type="InterPro" id="IPR018946">
    <property type="entry name" value="PhoD-like_MPP"/>
</dbReference>
<dbReference type="InterPro" id="IPR052900">
    <property type="entry name" value="Phospholipid_Metab_Enz"/>
</dbReference>
<evidence type="ECO:0000313" key="3">
    <source>
        <dbReference type="EMBL" id="EMI18949.1"/>
    </source>
</evidence>
<dbReference type="PATRIC" id="fig|1265738.3.peg.4125"/>
<name>M5RYE0_9BACT</name>
<gene>
    <name evidence="3" type="ORF">RMSM_04120</name>
</gene>
<dbReference type="SUPFAM" id="SSF56300">
    <property type="entry name" value="Metallo-dependent phosphatases"/>
    <property type="match status" value="1"/>
</dbReference>
<comment type="caution">
    <text evidence="3">The sequence shown here is derived from an EMBL/GenBank/DDBJ whole genome shotgun (WGS) entry which is preliminary data.</text>
</comment>
<dbReference type="Gene3D" id="3.60.21.70">
    <property type="entry name" value="PhoD-like phosphatase"/>
    <property type="match status" value="1"/>
</dbReference>